<dbReference type="GeneID" id="98145607"/>
<evidence type="ECO:0000256" key="1">
    <source>
        <dbReference type="SAM" id="MobiDB-lite"/>
    </source>
</evidence>
<sequence length="93" mass="9992">MSGEAHADSSTETPTMSLSMKPLRERPVSRITLLFTGVALTVAKSKPNFDWFVSRQQGRSVEVPITLGYDTNEGSLFAANASSPGKGTAFVRT</sequence>
<proteinExistence type="predicted"/>
<reference evidence="2 3" key="1">
    <citation type="submission" date="2024-07" db="EMBL/GenBank/DDBJ databases">
        <title>Section-level genome sequencing and comparative genomics of Aspergillus sections Usti and Cavernicolus.</title>
        <authorList>
            <consortium name="Lawrence Berkeley National Laboratory"/>
            <person name="Nybo J.L."/>
            <person name="Vesth T.C."/>
            <person name="Theobald S."/>
            <person name="Frisvad J.C."/>
            <person name="Larsen T.O."/>
            <person name="Kjaerboelling I."/>
            <person name="Rothschild-Mancinelli K."/>
            <person name="Lyhne E.K."/>
            <person name="Kogle M.E."/>
            <person name="Barry K."/>
            <person name="Clum A."/>
            <person name="Na H."/>
            <person name="Ledsgaard L."/>
            <person name="Lin J."/>
            <person name="Lipzen A."/>
            <person name="Kuo A."/>
            <person name="Riley R."/>
            <person name="Mondo S."/>
            <person name="Labutti K."/>
            <person name="Haridas S."/>
            <person name="Pangalinan J."/>
            <person name="Salamov A.A."/>
            <person name="Simmons B.A."/>
            <person name="Magnuson J.K."/>
            <person name="Chen J."/>
            <person name="Drula E."/>
            <person name="Henrissat B."/>
            <person name="Wiebenga A."/>
            <person name="Lubbers R.J."/>
            <person name="Gomes A.C."/>
            <person name="Macurrencykelacurrency M.R."/>
            <person name="Stajich J."/>
            <person name="Grigoriev I.V."/>
            <person name="Mortensen U.H."/>
            <person name="De Vries R.P."/>
            <person name="Baker S.E."/>
            <person name="Andersen M.R."/>
        </authorList>
    </citation>
    <scope>NUCLEOTIDE SEQUENCE [LARGE SCALE GENOMIC DNA]</scope>
    <source>
        <strain evidence="2 3">CBS 449.75</strain>
    </source>
</reference>
<name>A0ABR4L8Y2_9EURO</name>
<dbReference type="EMBL" id="JBFXLQ010000078">
    <property type="protein sequence ID" value="KAL2860990.1"/>
    <property type="molecule type" value="Genomic_DNA"/>
</dbReference>
<accession>A0ABR4L8Y2</accession>
<organism evidence="2 3">
    <name type="scientific">Aspergillus lucknowensis</name>
    <dbReference type="NCBI Taxonomy" id="176173"/>
    <lineage>
        <taxon>Eukaryota</taxon>
        <taxon>Fungi</taxon>
        <taxon>Dikarya</taxon>
        <taxon>Ascomycota</taxon>
        <taxon>Pezizomycotina</taxon>
        <taxon>Eurotiomycetes</taxon>
        <taxon>Eurotiomycetidae</taxon>
        <taxon>Eurotiales</taxon>
        <taxon>Aspergillaceae</taxon>
        <taxon>Aspergillus</taxon>
        <taxon>Aspergillus subgen. Nidulantes</taxon>
    </lineage>
</organism>
<gene>
    <name evidence="2" type="ORF">BJX67DRAFT_367553</name>
</gene>
<evidence type="ECO:0000313" key="3">
    <source>
        <dbReference type="Proteomes" id="UP001610432"/>
    </source>
</evidence>
<protein>
    <submittedName>
        <fullName evidence="2">Uncharacterized protein</fullName>
    </submittedName>
</protein>
<dbReference type="RefSeq" id="XP_070880884.1">
    <property type="nucleotide sequence ID" value="XM_071030535.1"/>
</dbReference>
<keyword evidence="3" id="KW-1185">Reference proteome</keyword>
<dbReference type="Proteomes" id="UP001610432">
    <property type="component" value="Unassembled WGS sequence"/>
</dbReference>
<comment type="caution">
    <text evidence="2">The sequence shown here is derived from an EMBL/GenBank/DDBJ whole genome shotgun (WGS) entry which is preliminary data.</text>
</comment>
<feature type="region of interest" description="Disordered" evidence="1">
    <location>
        <begin position="1"/>
        <end position="22"/>
    </location>
</feature>
<evidence type="ECO:0000313" key="2">
    <source>
        <dbReference type="EMBL" id="KAL2860990.1"/>
    </source>
</evidence>